<evidence type="ECO:0000313" key="2">
    <source>
        <dbReference type="EMBL" id="KAJ5376676.1"/>
    </source>
</evidence>
<evidence type="ECO:0000313" key="3">
    <source>
        <dbReference type="Proteomes" id="UP001147747"/>
    </source>
</evidence>
<dbReference type="Proteomes" id="UP001147747">
    <property type="component" value="Unassembled WGS sequence"/>
</dbReference>
<sequence>MDNVLPNLHLDLLYAAAESIYQNTEYTCNTGNGEHREFRQDPPYLSRQTEETEPFSYTNTSSTLSSLGRSQMNQWKILEPDLHKHPRSQGSLDVAHNFLRKLRGPNED</sequence>
<dbReference type="RefSeq" id="XP_056481706.1">
    <property type="nucleotide sequence ID" value="XM_056638199.1"/>
</dbReference>
<dbReference type="OrthoDB" id="10429186at2759"/>
<feature type="region of interest" description="Disordered" evidence="1">
    <location>
        <begin position="47"/>
        <end position="68"/>
    </location>
</feature>
<gene>
    <name evidence="2" type="ORF">N7509_013562</name>
</gene>
<keyword evidence="3" id="KW-1185">Reference proteome</keyword>
<evidence type="ECO:0000256" key="1">
    <source>
        <dbReference type="SAM" id="MobiDB-lite"/>
    </source>
</evidence>
<name>A0A9W9VER6_9EURO</name>
<dbReference type="GeneID" id="81377179"/>
<feature type="region of interest" description="Disordered" evidence="1">
    <location>
        <begin position="81"/>
        <end position="108"/>
    </location>
</feature>
<reference evidence="2" key="1">
    <citation type="submission" date="2022-12" db="EMBL/GenBank/DDBJ databases">
        <authorList>
            <person name="Petersen C."/>
        </authorList>
    </citation>
    <scope>NUCLEOTIDE SEQUENCE</scope>
    <source>
        <strain evidence="2">IBT 29677</strain>
    </source>
</reference>
<feature type="compositionally biased region" description="Basic residues" evidence="1">
    <location>
        <begin position="98"/>
        <end position="108"/>
    </location>
</feature>
<dbReference type="AlphaFoldDB" id="A0A9W9VER6"/>
<dbReference type="EMBL" id="JAPZBU010000012">
    <property type="protein sequence ID" value="KAJ5376676.1"/>
    <property type="molecule type" value="Genomic_DNA"/>
</dbReference>
<organism evidence="2 3">
    <name type="scientific">Penicillium cosmopolitanum</name>
    <dbReference type="NCBI Taxonomy" id="1131564"/>
    <lineage>
        <taxon>Eukaryota</taxon>
        <taxon>Fungi</taxon>
        <taxon>Dikarya</taxon>
        <taxon>Ascomycota</taxon>
        <taxon>Pezizomycotina</taxon>
        <taxon>Eurotiomycetes</taxon>
        <taxon>Eurotiomycetidae</taxon>
        <taxon>Eurotiales</taxon>
        <taxon>Aspergillaceae</taxon>
        <taxon>Penicillium</taxon>
    </lineage>
</organism>
<reference evidence="2" key="2">
    <citation type="journal article" date="2023" name="IMA Fungus">
        <title>Comparative genomic study of the Penicillium genus elucidates a diverse pangenome and 15 lateral gene transfer events.</title>
        <authorList>
            <person name="Petersen C."/>
            <person name="Sorensen T."/>
            <person name="Nielsen M.R."/>
            <person name="Sondergaard T.E."/>
            <person name="Sorensen J.L."/>
            <person name="Fitzpatrick D.A."/>
            <person name="Frisvad J.C."/>
            <person name="Nielsen K.L."/>
        </authorList>
    </citation>
    <scope>NUCLEOTIDE SEQUENCE</scope>
    <source>
        <strain evidence="2">IBT 29677</strain>
    </source>
</reference>
<comment type="caution">
    <text evidence="2">The sequence shown here is derived from an EMBL/GenBank/DDBJ whole genome shotgun (WGS) entry which is preliminary data.</text>
</comment>
<accession>A0A9W9VER6</accession>
<protein>
    <submittedName>
        <fullName evidence="2">Uncharacterized protein</fullName>
    </submittedName>
</protein>
<proteinExistence type="predicted"/>